<dbReference type="GO" id="GO:0006353">
    <property type="term" value="P:DNA-templated transcription termination"/>
    <property type="evidence" value="ECO:0007669"/>
    <property type="project" value="UniProtKB-KW"/>
</dbReference>
<evidence type="ECO:0000313" key="10">
    <source>
        <dbReference type="EMBL" id="SFV50947.1"/>
    </source>
</evidence>
<evidence type="ECO:0000256" key="4">
    <source>
        <dbReference type="ARBA" id="ARBA00022884"/>
    </source>
</evidence>
<evidence type="ECO:0000259" key="8">
    <source>
        <dbReference type="Pfam" id="PF13184"/>
    </source>
</evidence>
<evidence type="ECO:0000256" key="1">
    <source>
        <dbReference type="ARBA" id="ARBA00022472"/>
    </source>
</evidence>
<protein>
    <submittedName>
        <fullName evidence="10">Transcription termination protein NusA</fullName>
    </submittedName>
</protein>
<dbReference type="GO" id="GO:0031564">
    <property type="term" value="P:transcription antitermination"/>
    <property type="evidence" value="ECO:0007669"/>
    <property type="project" value="UniProtKB-KW"/>
</dbReference>
<dbReference type="InterPro" id="IPR030842">
    <property type="entry name" value="TF_NusA_bacterial"/>
</dbReference>
<dbReference type="CDD" id="cd22529">
    <property type="entry name" value="KH-II_NusA_rpt2"/>
    <property type="match status" value="1"/>
</dbReference>
<reference evidence="10" key="1">
    <citation type="submission" date="2016-10" db="EMBL/GenBank/DDBJ databases">
        <authorList>
            <person name="de Groot N.N."/>
        </authorList>
    </citation>
    <scope>NUCLEOTIDE SEQUENCE</scope>
</reference>
<dbReference type="GO" id="GO:0005829">
    <property type="term" value="C:cytosol"/>
    <property type="evidence" value="ECO:0007669"/>
    <property type="project" value="TreeGrafter"/>
</dbReference>
<dbReference type="InterPro" id="IPR009019">
    <property type="entry name" value="KH_sf_prok-type"/>
</dbReference>
<name>A0A1W1BBR8_9ZZZZ</name>
<keyword evidence="5" id="KW-0805">Transcription regulation</keyword>
<dbReference type="AlphaFoldDB" id="A0A1W1BBR8"/>
<dbReference type="SUPFAM" id="SSF50249">
    <property type="entry name" value="Nucleic acid-binding proteins"/>
    <property type="match status" value="1"/>
</dbReference>
<dbReference type="FunFam" id="3.30.300.20:FF:000002">
    <property type="entry name" value="Transcription termination/antitermination protein NusA"/>
    <property type="match status" value="1"/>
</dbReference>
<feature type="domain" description="Transcription factor NusA first KH" evidence="8">
    <location>
        <begin position="205"/>
        <end position="282"/>
    </location>
</feature>
<dbReference type="NCBIfam" id="TIGR01953">
    <property type="entry name" value="NusA"/>
    <property type="match status" value="1"/>
</dbReference>
<evidence type="ECO:0000256" key="2">
    <source>
        <dbReference type="ARBA" id="ARBA00022490"/>
    </source>
</evidence>
<organism evidence="10">
    <name type="scientific">hydrothermal vent metagenome</name>
    <dbReference type="NCBI Taxonomy" id="652676"/>
    <lineage>
        <taxon>unclassified sequences</taxon>
        <taxon>metagenomes</taxon>
        <taxon>ecological metagenomes</taxon>
    </lineage>
</organism>
<dbReference type="InterPro" id="IPR013735">
    <property type="entry name" value="TF_NusA_N"/>
</dbReference>
<accession>A0A1W1BBR8</accession>
<dbReference type="EMBL" id="FPHE01000014">
    <property type="protein sequence ID" value="SFV50947.1"/>
    <property type="molecule type" value="Genomic_DNA"/>
</dbReference>
<evidence type="ECO:0000256" key="5">
    <source>
        <dbReference type="ARBA" id="ARBA00023015"/>
    </source>
</evidence>
<evidence type="ECO:0000259" key="9">
    <source>
        <dbReference type="Pfam" id="PF26594"/>
    </source>
</evidence>
<dbReference type="SUPFAM" id="SSF69705">
    <property type="entry name" value="Transcription factor NusA, N-terminal domain"/>
    <property type="match status" value="1"/>
</dbReference>
<feature type="domain" description="NusA-like second KH" evidence="9">
    <location>
        <begin position="287"/>
        <end position="349"/>
    </location>
</feature>
<dbReference type="InterPro" id="IPR010213">
    <property type="entry name" value="TF_NusA"/>
</dbReference>
<dbReference type="InterPro" id="IPR015946">
    <property type="entry name" value="KH_dom-like_a/b"/>
</dbReference>
<dbReference type="Pfam" id="PF13184">
    <property type="entry name" value="KH_NusA_1st"/>
    <property type="match status" value="1"/>
</dbReference>
<sequence length="378" mass="42189">MEKIVDIIEAMAHEKNISLESAIDAFKEALIKTAKRCTTNTSHFEATVDMDKKDYRVEQVITVAKNSDERFEKEPDSVISLEEAQEEYGADIELGDELRSDFILEEYGRTASHNLFRELQYHIQRQVEQDLFEKYRDRVGSIMIGTVNRIDGKDNTFIEIGELKGILSQRNRIKGEKFKRGDTVKALLRYVSIDSEMGMFLELTRTAPKFLEKLMEKEVPEIGDESVEIIASARIPGQRAKLALKTDFPNIDPIGAAVGVKGIRINAVSAELNGENIDCVEYSPIPEVFITRALSPAIIQSLKITDPKGKKVLVNITSDQKAKAIGRSGINIRLASMLTGYTIELNEIAGITNRTGDSGKKGEVEKTTSIDALADLFK</sequence>
<keyword evidence="2" id="KW-0963">Cytoplasm</keyword>
<dbReference type="Pfam" id="PF08529">
    <property type="entry name" value="NusA_N"/>
    <property type="match status" value="1"/>
</dbReference>
<feature type="domain" description="Transcription factor NusA N-terminal" evidence="7">
    <location>
        <begin position="4"/>
        <end position="125"/>
    </location>
</feature>
<gene>
    <name evidence="10" type="ORF">MNB_SV-12-1110</name>
</gene>
<dbReference type="PANTHER" id="PTHR22648">
    <property type="entry name" value="TRANSCRIPTION TERMINATION FACTOR NUSA"/>
    <property type="match status" value="1"/>
</dbReference>
<dbReference type="CDD" id="cd02134">
    <property type="entry name" value="KH-II_NusA_rpt1"/>
    <property type="match status" value="1"/>
</dbReference>
<keyword evidence="3" id="KW-0889">Transcription antitermination</keyword>
<dbReference type="PANTHER" id="PTHR22648:SF0">
    <property type="entry name" value="TRANSCRIPTION TERMINATION_ANTITERMINATION PROTEIN NUSA"/>
    <property type="match status" value="1"/>
</dbReference>
<dbReference type="Pfam" id="PF26594">
    <property type="entry name" value="KH_NusA_2nd"/>
    <property type="match status" value="1"/>
</dbReference>
<dbReference type="InterPro" id="IPR012340">
    <property type="entry name" value="NA-bd_OB-fold"/>
</dbReference>
<dbReference type="InterPro" id="IPR025249">
    <property type="entry name" value="TF_NusA_KH_1st"/>
</dbReference>
<keyword evidence="6" id="KW-0804">Transcription</keyword>
<dbReference type="InterPro" id="IPR036555">
    <property type="entry name" value="NusA_N_sf"/>
</dbReference>
<dbReference type="HAMAP" id="MF_00945_B">
    <property type="entry name" value="NusA_B"/>
    <property type="match status" value="1"/>
</dbReference>
<keyword evidence="1" id="KW-0806">Transcription termination</keyword>
<evidence type="ECO:0000259" key="7">
    <source>
        <dbReference type="Pfam" id="PF08529"/>
    </source>
</evidence>
<dbReference type="GO" id="GO:0003700">
    <property type="term" value="F:DNA-binding transcription factor activity"/>
    <property type="evidence" value="ECO:0007669"/>
    <property type="project" value="InterPro"/>
</dbReference>
<dbReference type="Gene3D" id="3.30.300.20">
    <property type="match status" value="2"/>
</dbReference>
<dbReference type="GO" id="GO:0003723">
    <property type="term" value="F:RNA binding"/>
    <property type="evidence" value="ECO:0007669"/>
    <property type="project" value="UniProtKB-KW"/>
</dbReference>
<evidence type="ECO:0000256" key="6">
    <source>
        <dbReference type="ARBA" id="ARBA00023163"/>
    </source>
</evidence>
<dbReference type="InterPro" id="IPR058582">
    <property type="entry name" value="KH_NusA_2nd"/>
</dbReference>
<proteinExistence type="inferred from homology"/>
<dbReference type="Gene3D" id="2.40.50.140">
    <property type="entry name" value="Nucleic acid-binding proteins"/>
    <property type="match status" value="1"/>
</dbReference>
<keyword evidence="4" id="KW-0694">RNA-binding</keyword>
<dbReference type="SUPFAM" id="SSF54814">
    <property type="entry name" value="Prokaryotic type KH domain (KH-domain type II)"/>
    <property type="match status" value="2"/>
</dbReference>
<evidence type="ECO:0000256" key="3">
    <source>
        <dbReference type="ARBA" id="ARBA00022814"/>
    </source>
</evidence>
<dbReference type="Gene3D" id="3.30.1480.10">
    <property type="entry name" value="NusA, N-terminal domain"/>
    <property type="match status" value="1"/>
</dbReference>